<sequence length="133" mass="14590">FNLLVCVSRSLHLAPELIDSSQQRLFNGDIPLGQGLWVVESNQRPVAFAWSRTDRDTVRLIELYAEAGEVAADEVALELLQPLLAHVEREHGGKFSRLEVPAESVHGVDPESLRDAGLALVAEVWAKGLLPSD</sequence>
<comment type="caution">
    <text evidence="1">The sequence shown here is derived from an EMBL/GenBank/DDBJ whole genome shotgun (WGS) entry which is preliminary data.</text>
</comment>
<name>A0A0F9E8A2_9ZZZZ</name>
<protein>
    <submittedName>
        <fullName evidence="1">Uncharacterized protein</fullName>
    </submittedName>
</protein>
<evidence type="ECO:0000313" key="1">
    <source>
        <dbReference type="EMBL" id="KKL62471.1"/>
    </source>
</evidence>
<organism evidence="1">
    <name type="scientific">marine sediment metagenome</name>
    <dbReference type="NCBI Taxonomy" id="412755"/>
    <lineage>
        <taxon>unclassified sequences</taxon>
        <taxon>metagenomes</taxon>
        <taxon>ecological metagenomes</taxon>
    </lineage>
</organism>
<feature type="non-terminal residue" evidence="1">
    <location>
        <position position="1"/>
    </location>
</feature>
<gene>
    <name evidence="1" type="ORF">LCGC14_2184850</name>
</gene>
<accession>A0A0F9E8A2</accession>
<reference evidence="1" key="1">
    <citation type="journal article" date="2015" name="Nature">
        <title>Complex archaea that bridge the gap between prokaryotes and eukaryotes.</title>
        <authorList>
            <person name="Spang A."/>
            <person name="Saw J.H."/>
            <person name="Jorgensen S.L."/>
            <person name="Zaremba-Niedzwiedzka K."/>
            <person name="Martijn J."/>
            <person name="Lind A.E."/>
            <person name="van Eijk R."/>
            <person name="Schleper C."/>
            <person name="Guy L."/>
            <person name="Ettema T.J."/>
        </authorList>
    </citation>
    <scope>NUCLEOTIDE SEQUENCE</scope>
</reference>
<proteinExistence type="predicted"/>
<dbReference type="AlphaFoldDB" id="A0A0F9E8A2"/>
<dbReference type="EMBL" id="LAZR01028480">
    <property type="protein sequence ID" value="KKL62471.1"/>
    <property type="molecule type" value="Genomic_DNA"/>
</dbReference>